<reference evidence="2" key="2">
    <citation type="submission" date="2021-03" db="UniProtKB">
        <authorList>
            <consortium name="EnsemblPlants"/>
        </authorList>
    </citation>
    <scope>IDENTIFICATION</scope>
</reference>
<evidence type="ECO:0000256" key="1">
    <source>
        <dbReference type="SAM" id="MobiDB-lite"/>
    </source>
</evidence>
<accession>A0A803LDQ9</accession>
<dbReference type="EnsemblPlants" id="AUR62011315-RA">
    <property type="protein sequence ID" value="AUR62011315-RA:cds"/>
    <property type="gene ID" value="AUR62011315"/>
</dbReference>
<sequence>MMDEIVVDDGQKLVVDVGRSLSMSGLENGHDVGRRLSTNNKLATRPKQITILTLTVVTWRHHPVTSSTSHHDIIVPSSPTLPFRHDDTVPSLSTLPFRYNDTVPSSTSPSHRKRSQRHHLDPGTTINSDVVKITLWDWIYLDDGNECMESGSGDMEDSSATSQAPPIPSPPPKP</sequence>
<dbReference type="Proteomes" id="UP000596660">
    <property type="component" value="Unplaced"/>
</dbReference>
<feature type="region of interest" description="Disordered" evidence="1">
    <location>
        <begin position="95"/>
        <end position="124"/>
    </location>
</feature>
<reference evidence="2" key="1">
    <citation type="journal article" date="2017" name="Nature">
        <title>The genome of Chenopodium quinoa.</title>
        <authorList>
            <person name="Jarvis D.E."/>
            <person name="Ho Y.S."/>
            <person name="Lightfoot D.J."/>
            <person name="Schmoeckel S.M."/>
            <person name="Li B."/>
            <person name="Borm T.J.A."/>
            <person name="Ohyanagi H."/>
            <person name="Mineta K."/>
            <person name="Michell C.T."/>
            <person name="Saber N."/>
            <person name="Kharbatia N.M."/>
            <person name="Rupper R.R."/>
            <person name="Sharp A.R."/>
            <person name="Dally N."/>
            <person name="Boughton B.A."/>
            <person name="Woo Y.H."/>
            <person name="Gao G."/>
            <person name="Schijlen E.G.W.M."/>
            <person name="Guo X."/>
            <person name="Momin A.A."/>
            <person name="Negrao S."/>
            <person name="Al-Babili S."/>
            <person name="Gehring C."/>
            <person name="Roessner U."/>
            <person name="Jung C."/>
            <person name="Murphy K."/>
            <person name="Arold S.T."/>
            <person name="Gojobori T."/>
            <person name="van der Linden C.G."/>
            <person name="van Loo E.N."/>
            <person name="Jellen E.N."/>
            <person name="Maughan P.J."/>
            <person name="Tester M."/>
        </authorList>
    </citation>
    <scope>NUCLEOTIDE SEQUENCE [LARGE SCALE GENOMIC DNA]</scope>
    <source>
        <strain evidence="2">cv. PI 614886</strain>
    </source>
</reference>
<evidence type="ECO:0000313" key="3">
    <source>
        <dbReference type="Proteomes" id="UP000596660"/>
    </source>
</evidence>
<dbReference type="AlphaFoldDB" id="A0A803LDQ9"/>
<keyword evidence="3" id="KW-1185">Reference proteome</keyword>
<protein>
    <submittedName>
        <fullName evidence="2">Uncharacterized protein</fullName>
    </submittedName>
</protein>
<feature type="region of interest" description="Disordered" evidence="1">
    <location>
        <begin position="148"/>
        <end position="174"/>
    </location>
</feature>
<evidence type="ECO:0000313" key="2">
    <source>
        <dbReference type="EnsemblPlants" id="AUR62011315-RA:cds"/>
    </source>
</evidence>
<name>A0A803LDQ9_CHEQI</name>
<organism evidence="2 3">
    <name type="scientific">Chenopodium quinoa</name>
    <name type="common">Quinoa</name>
    <dbReference type="NCBI Taxonomy" id="63459"/>
    <lineage>
        <taxon>Eukaryota</taxon>
        <taxon>Viridiplantae</taxon>
        <taxon>Streptophyta</taxon>
        <taxon>Embryophyta</taxon>
        <taxon>Tracheophyta</taxon>
        <taxon>Spermatophyta</taxon>
        <taxon>Magnoliopsida</taxon>
        <taxon>eudicotyledons</taxon>
        <taxon>Gunneridae</taxon>
        <taxon>Pentapetalae</taxon>
        <taxon>Caryophyllales</taxon>
        <taxon>Chenopodiaceae</taxon>
        <taxon>Chenopodioideae</taxon>
        <taxon>Atripliceae</taxon>
        <taxon>Chenopodium</taxon>
    </lineage>
</organism>
<feature type="compositionally biased region" description="Pro residues" evidence="1">
    <location>
        <begin position="165"/>
        <end position="174"/>
    </location>
</feature>
<proteinExistence type="predicted"/>
<dbReference type="Gramene" id="AUR62011315-RA">
    <property type="protein sequence ID" value="AUR62011315-RA:cds"/>
    <property type="gene ID" value="AUR62011315"/>
</dbReference>